<keyword evidence="3" id="KW-0812">Transmembrane</keyword>
<dbReference type="Gene3D" id="3.40.630.190">
    <property type="entry name" value="LCP protein"/>
    <property type="match status" value="1"/>
</dbReference>
<evidence type="ECO:0000256" key="2">
    <source>
        <dbReference type="SAM" id="MobiDB-lite"/>
    </source>
</evidence>
<feature type="domain" description="LytR/CpsA/Psr regulator C-terminal" evidence="5">
    <location>
        <begin position="452"/>
        <end position="534"/>
    </location>
</feature>
<organism evidence="6 7">
    <name type="scientific">Modestobacter roseus</name>
    <dbReference type="NCBI Taxonomy" id="1181884"/>
    <lineage>
        <taxon>Bacteria</taxon>
        <taxon>Bacillati</taxon>
        <taxon>Actinomycetota</taxon>
        <taxon>Actinomycetes</taxon>
        <taxon>Geodermatophilales</taxon>
        <taxon>Geodermatophilaceae</taxon>
        <taxon>Modestobacter</taxon>
    </lineage>
</organism>
<dbReference type="InterPro" id="IPR027381">
    <property type="entry name" value="LytR/CpsA/Psr_C"/>
</dbReference>
<feature type="compositionally biased region" description="Low complexity" evidence="2">
    <location>
        <begin position="412"/>
        <end position="429"/>
    </location>
</feature>
<feature type="compositionally biased region" description="Low complexity" evidence="2">
    <location>
        <begin position="17"/>
        <end position="30"/>
    </location>
</feature>
<feature type="transmembrane region" description="Helical" evidence="3">
    <location>
        <begin position="93"/>
        <end position="113"/>
    </location>
</feature>
<dbReference type="PANTHER" id="PTHR33392">
    <property type="entry name" value="POLYISOPRENYL-TEICHOIC ACID--PEPTIDOGLYCAN TEICHOIC ACID TRANSFERASE TAGU"/>
    <property type="match status" value="1"/>
</dbReference>
<dbReference type="EMBL" id="VLKF01000001">
    <property type="protein sequence ID" value="TWH74507.1"/>
    <property type="molecule type" value="Genomic_DNA"/>
</dbReference>
<keyword evidence="3" id="KW-1133">Transmembrane helix</keyword>
<name>A0A562IU14_9ACTN</name>
<feature type="compositionally biased region" description="Basic residues" evidence="2">
    <location>
        <begin position="74"/>
        <end position="83"/>
    </location>
</feature>
<reference evidence="6 7" key="1">
    <citation type="submission" date="2019-07" db="EMBL/GenBank/DDBJ databases">
        <title>R&amp;d 2014.</title>
        <authorList>
            <person name="Klenk H.-P."/>
        </authorList>
    </citation>
    <scope>NUCLEOTIDE SEQUENCE [LARGE SCALE GENOMIC DNA]</scope>
    <source>
        <strain evidence="6 7">DSM 45764</strain>
    </source>
</reference>
<dbReference type="Pfam" id="PF13399">
    <property type="entry name" value="LytR_C"/>
    <property type="match status" value="1"/>
</dbReference>
<evidence type="ECO:0000313" key="7">
    <source>
        <dbReference type="Proteomes" id="UP000321490"/>
    </source>
</evidence>
<dbReference type="InterPro" id="IPR050922">
    <property type="entry name" value="LytR/CpsA/Psr_CW_biosynth"/>
</dbReference>
<evidence type="ECO:0000313" key="6">
    <source>
        <dbReference type="EMBL" id="TWH74507.1"/>
    </source>
</evidence>
<comment type="similarity">
    <text evidence="1">Belongs to the LytR/CpsA/Psr (LCP) family.</text>
</comment>
<keyword evidence="7" id="KW-1185">Reference proteome</keyword>
<evidence type="ECO:0000259" key="5">
    <source>
        <dbReference type="Pfam" id="PF13399"/>
    </source>
</evidence>
<protein>
    <submittedName>
        <fullName evidence="6">LytR family transcriptional attenuator</fullName>
    </submittedName>
</protein>
<gene>
    <name evidence="6" type="ORF">JD78_03047</name>
</gene>
<feature type="domain" description="Cell envelope-related transcriptional attenuator" evidence="4">
    <location>
        <begin position="160"/>
        <end position="303"/>
    </location>
</feature>
<feature type="region of interest" description="Disordered" evidence="2">
    <location>
        <begin position="409"/>
        <end position="445"/>
    </location>
</feature>
<feature type="compositionally biased region" description="Pro residues" evidence="2">
    <location>
        <begin position="52"/>
        <end position="71"/>
    </location>
</feature>
<evidence type="ECO:0000259" key="4">
    <source>
        <dbReference type="Pfam" id="PF03816"/>
    </source>
</evidence>
<evidence type="ECO:0000256" key="1">
    <source>
        <dbReference type="ARBA" id="ARBA00006068"/>
    </source>
</evidence>
<feature type="compositionally biased region" description="Pro residues" evidence="2">
    <location>
        <begin position="31"/>
        <end position="43"/>
    </location>
</feature>
<comment type="caution">
    <text evidence="6">The sequence shown here is derived from an EMBL/GenBank/DDBJ whole genome shotgun (WGS) entry which is preliminary data.</text>
</comment>
<proteinExistence type="inferred from homology"/>
<dbReference type="InterPro" id="IPR004474">
    <property type="entry name" value="LytR_CpsA_psr"/>
</dbReference>
<dbReference type="PANTHER" id="PTHR33392:SF6">
    <property type="entry name" value="POLYISOPRENYL-TEICHOIC ACID--PEPTIDOGLYCAN TEICHOIC ACID TRANSFERASE TAGU"/>
    <property type="match status" value="1"/>
</dbReference>
<keyword evidence="3" id="KW-0472">Membrane</keyword>
<sequence>MAPVSQQPASQPPASHPPVSRSASASAPVVPARPPLPAQPSVPVPGVRRSLPVPPIPGRDAPAAPPPPEPPAQVHRRAAPAGPARRRLGRAGVVAAALLATVLTFYVGLYFYADVSMTRVDALATDGPEVLAPQLQETSRTYLVVGTDLPGRTGPAAVSTLVAHVGGDGSSAVLVSVPPTALTDTPTCLGADGEVREAVTESFAAALLDGGPACLVRAVQQVSGLRIDHYLQVDAARLPELVDALDEVTVCLPGPTTGSALPLPAGAHGLTGDEAGGYLSPGGDGHDVTGNATAQRQERVLAATLGTAAAGGTLADPMTLTRFLTRAADALTVDGDTTLGDVRTFGTTFADLGAEAVERADLPVSRIGYVPAGSDQAAVVVDAAATRQLFDAVIDTGRLPVPADAAAEDVAGEGAPAEGGAAGAAPADELPVPTETDPVPAGTTVSVEPAGVTVDVLDATGGQRTAEAVGALTAQGFRVGAQGAEPAAVARTVVRYGPASLEPARTVAAAVPGAVLVESDLVGGAVQLVIGPDFTGVVPVALGTPVPSSAAPAPVPEGSADCG</sequence>
<feature type="region of interest" description="Disordered" evidence="2">
    <location>
        <begin position="1"/>
        <end position="83"/>
    </location>
</feature>
<dbReference type="Pfam" id="PF03816">
    <property type="entry name" value="LytR_cpsA_psr"/>
    <property type="match status" value="1"/>
</dbReference>
<dbReference type="Proteomes" id="UP000321490">
    <property type="component" value="Unassembled WGS sequence"/>
</dbReference>
<accession>A0A562IU14</accession>
<evidence type="ECO:0000256" key="3">
    <source>
        <dbReference type="SAM" id="Phobius"/>
    </source>
</evidence>
<dbReference type="AlphaFoldDB" id="A0A562IU14"/>